<comment type="caution">
    <text evidence="1">The sequence shown here is derived from an EMBL/GenBank/DDBJ whole genome shotgun (WGS) entry which is preliminary data.</text>
</comment>
<gene>
    <name evidence="1" type="ORF">CSC2_42390</name>
</gene>
<reference evidence="1 2" key="1">
    <citation type="journal article" date="2021" name="Int. J. Syst. Evol. Microbiol.">
        <title>Clostridium zeae sp. nov., isolated from corn silage.</title>
        <authorList>
            <person name="Kobayashi H."/>
            <person name="Tanizawa Y."/>
            <person name="Yagura M."/>
            <person name="Sakamoto M."/>
            <person name="Ohkuma M."/>
            <person name="Tohno M."/>
        </authorList>
    </citation>
    <scope>NUCLEOTIDE SEQUENCE [LARGE SCALE GENOMIC DNA]</scope>
    <source>
        <strain evidence="1 2">CSC2</strain>
    </source>
</reference>
<dbReference type="SUPFAM" id="SSF53756">
    <property type="entry name" value="UDP-Glycosyltransferase/glycogen phosphorylase"/>
    <property type="match status" value="1"/>
</dbReference>
<dbReference type="EMBL" id="BMBA01000006">
    <property type="protein sequence ID" value="GFZ33713.1"/>
    <property type="molecule type" value="Genomic_DNA"/>
</dbReference>
<keyword evidence="2" id="KW-1185">Reference proteome</keyword>
<sequence length="467" mass="54849">MKPMDFLKEVELNYKVEDIVTNELKVWQILRWHYANSYESLVINGGGSSVNNVADGKYTRALNKISNSLWNVQKYFSNYPYIIFTDRLEERIIDSKVSDKIAHGFIKEFGSETLVCLNCIESKHKDNSEYYHKNYISTSLFDIKKVAKKVEVKIDNCHILDEIERNYGVKVNYVDIINNFFKYVEVFDDFLKANKCRAIFVNCYYNLMHQALIFSAHKHNIRVVEFQHGIINSNHYAYNIFKSIGKDVFSDYIFVFGDYVKNIISNNYIESKNIYSIGNYYIEDVIRDSKENDKFIRYFSKLRKEYRKIVVVTSQITIEEKLIDFIKTAADSDNEILYMFIPRYFNKDFSKYNFPKNVIIEESIDFYHSVGYCDLHLTVYSTCAIEALSFGTPNILVNIDNLSEDNLRDLLTEAEYTRYVDEPCELVKAINDINVVNRDDVIKVSQKFYKQGNIENIKNAMKAIDLI</sequence>
<evidence type="ECO:0000313" key="2">
    <source>
        <dbReference type="Proteomes" id="UP000663802"/>
    </source>
</evidence>
<evidence type="ECO:0000313" key="1">
    <source>
        <dbReference type="EMBL" id="GFZ33713.1"/>
    </source>
</evidence>
<proteinExistence type="predicted"/>
<organism evidence="1 2">
    <name type="scientific">Clostridium zeae</name>
    <dbReference type="NCBI Taxonomy" id="2759022"/>
    <lineage>
        <taxon>Bacteria</taxon>
        <taxon>Bacillati</taxon>
        <taxon>Bacillota</taxon>
        <taxon>Clostridia</taxon>
        <taxon>Eubacteriales</taxon>
        <taxon>Clostridiaceae</taxon>
        <taxon>Clostridium</taxon>
    </lineage>
</organism>
<name>A0ABQ1EFV4_9CLOT</name>
<dbReference type="Proteomes" id="UP000663802">
    <property type="component" value="Unassembled WGS sequence"/>
</dbReference>
<protein>
    <submittedName>
        <fullName evidence="1">Uncharacterized protein</fullName>
    </submittedName>
</protein>
<accession>A0ABQ1EFV4</accession>